<dbReference type="GeneID" id="60695664"/>
<dbReference type="RefSeq" id="WP_024894265.1">
    <property type="nucleotide sequence ID" value="NZ_DAIAWO010000137.1"/>
</dbReference>
<dbReference type="AlphaFoldDB" id="A0A1C2JJC2"/>
<dbReference type="EMBL" id="LWRY01000258">
    <property type="protein sequence ID" value="OCX68632.1"/>
    <property type="molecule type" value="Genomic_DNA"/>
</dbReference>
<organism evidence="1 4">
    <name type="scientific">Acidithiobacillus thiooxidans</name>
    <name type="common">Thiobacillus thiooxidans</name>
    <dbReference type="NCBI Taxonomy" id="930"/>
    <lineage>
        <taxon>Bacteria</taxon>
        <taxon>Pseudomonadati</taxon>
        <taxon>Pseudomonadota</taxon>
        <taxon>Acidithiobacillia</taxon>
        <taxon>Acidithiobacillales</taxon>
        <taxon>Acidithiobacillaceae</taxon>
        <taxon>Acidithiobacillus</taxon>
    </lineage>
</organism>
<accession>A0A1C2JJC2</accession>
<dbReference type="eggNOG" id="ENOG5032A1R">
    <property type="taxonomic scope" value="Bacteria"/>
</dbReference>
<evidence type="ECO:0000313" key="4">
    <source>
        <dbReference type="Proteomes" id="UP000095008"/>
    </source>
</evidence>
<protein>
    <submittedName>
        <fullName evidence="1">Uncharacterized protein</fullName>
    </submittedName>
</protein>
<dbReference type="STRING" id="930.GCA_002079865_03351"/>
<proteinExistence type="predicted"/>
<keyword evidence="4" id="KW-1185">Reference proteome</keyword>
<dbReference type="EMBL" id="LWSA01000010">
    <property type="protein sequence ID" value="OCX77159.1"/>
    <property type="molecule type" value="Genomic_DNA"/>
</dbReference>
<dbReference type="Proteomes" id="UP000095008">
    <property type="component" value="Unassembled WGS sequence"/>
</dbReference>
<comment type="caution">
    <text evidence="1">The sequence shown here is derived from an EMBL/GenBank/DDBJ whole genome shotgun (WGS) entry which is preliminary data.</text>
</comment>
<evidence type="ECO:0000313" key="3">
    <source>
        <dbReference type="Proteomes" id="UP000094893"/>
    </source>
</evidence>
<gene>
    <name evidence="1" type="ORF">A6M23_17570</name>
    <name evidence="2" type="ORF">A6P07_00965</name>
</gene>
<dbReference type="Proteomes" id="UP000094893">
    <property type="component" value="Unassembled WGS sequence"/>
</dbReference>
<dbReference type="OrthoDB" id="5296813at2"/>
<evidence type="ECO:0000313" key="1">
    <source>
        <dbReference type="EMBL" id="OCX68632.1"/>
    </source>
</evidence>
<name>A0A1C2JJC2_ACITH</name>
<sequence>MKQQEEQRRDRFIISGALHGVTDSALAELKVFEEMGGHVEVLPEKHLVLIQYDGRCGAEAEAKMVQILKKAGENCDSHGVICHGKDHCEPLNLHVGPLAKDHPQRSHSLAKHLGRWLHLKKQS</sequence>
<reference evidence="1 3" key="1">
    <citation type="journal article" date="2016" name="Int. J. Mol. Sci.">
        <title>Comparative genomics of the extreme acidophile Acidithiobacillus thiooxidans reveals intraspecific divergence and niche adaptation.</title>
        <authorList>
            <person name="Zhang X."/>
            <person name="Feng X."/>
            <person name="Tao J."/>
            <person name="Ma L."/>
            <person name="Xiao Y."/>
            <person name="Liang Y."/>
            <person name="Liu X."/>
            <person name="Yin H."/>
        </authorList>
    </citation>
    <scope>NUCLEOTIDE SEQUENCE [LARGE SCALE GENOMIC DNA]</scope>
    <source>
        <strain evidence="2 3">A02</strain>
        <strain evidence="1">DXS-W</strain>
    </source>
</reference>
<evidence type="ECO:0000313" key="2">
    <source>
        <dbReference type="EMBL" id="OCX77159.1"/>
    </source>
</evidence>